<dbReference type="InterPro" id="IPR036890">
    <property type="entry name" value="HATPase_C_sf"/>
</dbReference>
<evidence type="ECO:0000256" key="1">
    <source>
        <dbReference type="ARBA" id="ARBA00000085"/>
    </source>
</evidence>
<evidence type="ECO:0000256" key="2">
    <source>
        <dbReference type="ARBA" id="ARBA00004370"/>
    </source>
</evidence>
<dbReference type="GO" id="GO:0000155">
    <property type="term" value="F:phosphorelay sensor kinase activity"/>
    <property type="evidence" value="ECO:0007669"/>
    <property type="project" value="InterPro"/>
</dbReference>
<keyword evidence="7" id="KW-0902">Two-component regulatory system</keyword>
<dbReference type="Proteomes" id="UP000290106">
    <property type="component" value="Unassembled WGS sequence"/>
</dbReference>
<evidence type="ECO:0000259" key="11">
    <source>
        <dbReference type="PROSITE" id="PS50885"/>
    </source>
</evidence>
<evidence type="ECO:0000256" key="7">
    <source>
        <dbReference type="ARBA" id="ARBA00023012"/>
    </source>
</evidence>
<keyword evidence="4" id="KW-0597">Phosphoprotein</keyword>
<comment type="subcellular location">
    <subcellularLocation>
        <location evidence="2">Membrane</location>
    </subcellularLocation>
</comment>
<dbReference type="GO" id="GO:0016020">
    <property type="term" value="C:membrane"/>
    <property type="evidence" value="ECO:0007669"/>
    <property type="project" value="UniProtKB-SubCell"/>
</dbReference>
<protein>
    <recommendedName>
        <fullName evidence="3">histidine kinase</fullName>
        <ecNumber evidence="3">2.7.13.3</ecNumber>
    </recommendedName>
</protein>
<evidence type="ECO:0000256" key="6">
    <source>
        <dbReference type="ARBA" id="ARBA00022777"/>
    </source>
</evidence>
<dbReference type="InterPro" id="IPR005467">
    <property type="entry name" value="His_kinase_dom"/>
</dbReference>
<feature type="transmembrane region" description="Helical" evidence="9">
    <location>
        <begin position="300"/>
        <end position="319"/>
    </location>
</feature>
<dbReference type="Gene3D" id="3.30.565.10">
    <property type="entry name" value="Histidine kinase-like ATPase, C-terminal domain"/>
    <property type="match status" value="1"/>
</dbReference>
<dbReference type="AlphaFoldDB" id="A0A4Q1REH6"/>
<gene>
    <name evidence="12" type="ORF">ETP43_00925</name>
</gene>
<dbReference type="InterPro" id="IPR003594">
    <property type="entry name" value="HATPase_dom"/>
</dbReference>
<keyword evidence="9" id="KW-1133">Transmembrane helix</keyword>
<dbReference type="PROSITE" id="PS50109">
    <property type="entry name" value="HIS_KIN"/>
    <property type="match status" value="1"/>
</dbReference>
<dbReference type="EC" id="2.7.13.3" evidence="3"/>
<evidence type="ECO:0000256" key="8">
    <source>
        <dbReference type="SAM" id="Coils"/>
    </source>
</evidence>
<dbReference type="Gene3D" id="6.10.340.10">
    <property type="match status" value="1"/>
</dbReference>
<feature type="coiled-coil region" evidence="8">
    <location>
        <begin position="353"/>
        <end position="387"/>
    </location>
</feature>
<evidence type="ECO:0000259" key="10">
    <source>
        <dbReference type="PROSITE" id="PS50109"/>
    </source>
</evidence>
<sequence>MEGDGTGVGESDMKRRKRGKQTLKRKMLSILLLCAMSCILAVVIVSYMTIRMIQNDSIQESMQIYLEQITREMDSDYYDMIGIVNQMSPNGLIGSVTERYLSAEDNYDRYFEQKSLREELIKLGYMNTKLLGIAYYDPKEQKELIGNFNVRVLDPSYQTISKVVVGAENIMQAMHASYLGIRETPVLSVMRRVSFGNKRVLDIYAEIEPDMSVSDRLNKEKWPYTYMEMDENGIVQYSNNPVIVRGQKLLSELPEKEGYAVINQEGYKIMAYRSSIGYVNAIALPENTYQKEMNMWRLKLVVIILAAFGIFSSSVFYLYRLICKPLNQFQKQMIQVGNGSLQEAEQEYEIKEFDDLMHEVEQMKEQIRNLIDDVVEKEKNIQRTEYEKLLYQINPHFLLNTLNSVQWMARMSKQDNITEFVQRLKRLLSYNLGKEGMQTTLRTEIDIVKDYIALEQMRYDFVIEMNVEEGRYLEQPTVRMLLQPLVENAIRYGLGDDEKITIQVFEDNIRGLAIITILDSGNGLTQEEINQINEPFDYDVKKMQHGNRGIGLRYVKAMLESFYEGETNLFVNCKKGYGTKITILIPIQEELRNKIKITGSGTEKEGMEK</sequence>
<organism evidence="12 13">
    <name type="scientific">Blautia faecicola</name>
    <dbReference type="NCBI Taxonomy" id="2509240"/>
    <lineage>
        <taxon>Bacteria</taxon>
        <taxon>Bacillati</taxon>
        <taxon>Bacillota</taxon>
        <taxon>Clostridia</taxon>
        <taxon>Lachnospirales</taxon>
        <taxon>Lachnospiraceae</taxon>
        <taxon>Blautia</taxon>
    </lineage>
</organism>
<keyword evidence="8" id="KW-0175">Coiled coil</keyword>
<reference evidence="12 13" key="1">
    <citation type="submission" date="2019-01" db="EMBL/GenBank/DDBJ databases">
        <title>Blautia sp. nov. KGMB01111 isolated human feces.</title>
        <authorList>
            <person name="Park J.-E."/>
            <person name="Kim J.-S."/>
            <person name="Park S.-H."/>
        </authorList>
    </citation>
    <scope>NUCLEOTIDE SEQUENCE [LARGE SCALE GENOMIC DNA]</scope>
    <source>
        <strain evidence="12 13">KGMB01111</strain>
    </source>
</reference>
<feature type="domain" description="Histidine kinase" evidence="10">
    <location>
        <begin position="355"/>
        <end position="589"/>
    </location>
</feature>
<feature type="domain" description="HAMP" evidence="11">
    <location>
        <begin position="320"/>
        <end position="372"/>
    </location>
</feature>
<dbReference type="EMBL" id="SDKC01000001">
    <property type="protein sequence ID" value="RXS73954.1"/>
    <property type="molecule type" value="Genomic_DNA"/>
</dbReference>
<accession>A0A4Q1REH6</accession>
<dbReference type="Pfam" id="PF06580">
    <property type="entry name" value="His_kinase"/>
    <property type="match status" value="1"/>
</dbReference>
<feature type="transmembrane region" description="Helical" evidence="9">
    <location>
        <begin position="27"/>
        <end position="50"/>
    </location>
</feature>
<dbReference type="Pfam" id="PF02518">
    <property type="entry name" value="HATPase_c"/>
    <property type="match status" value="1"/>
</dbReference>
<evidence type="ECO:0000256" key="9">
    <source>
        <dbReference type="SAM" id="Phobius"/>
    </source>
</evidence>
<proteinExistence type="predicted"/>
<dbReference type="PANTHER" id="PTHR34220">
    <property type="entry name" value="SENSOR HISTIDINE KINASE YPDA"/>
    <property type="match status" value="1"/>
</dbReference>
<evidence type="ECO:0000313" key="13">
    <source>
        <dbReference type="Proteomes" id="UP000290106"/>
    </source>
</evidence>
<dbReference type="InterPro" id="IPR003660">
    <property type="entry name" value="HAMP_dom"/>
</dbReference>
<dbReference type="OrthoDB" id="9776552at2"/>
<evidence type="ECO:0000313" key="12">
    <source>
        <dbReference type="EMBL" id="RXS73954.1"/>
    </source>
</evidence>
<dbReference type="InterPro" id="IPR050640">
    <property type="entry name" value="Bact_2-comp_sensor_kinase"/>
</dbReference>
<keyword evidence="5" id="KW-0808">Transferase</keyword>
<dbReference type="PANTHER" id="PTHR34220:SF7">
    <property type="entry name" value="SENSOR HISTIDINE KINASE YPDA"/>
    <property type="match status" value="1"/>
</dbReference>
<evidence type="ECO:0000256" key="4">
    <source>
        <dbReference type="ARBA" id="ARBA00022553"/>
    </source>
</evidence>
<name>A0A4Q1REH6_9FIRM</name>
<dbReference type="InterPro" id="IPR010559">
    <property type="entry name" value="Sig_transdc_His_kin_internal"/>
</dbReference>
<comment type="catalytic activity">
    <reaction evidence="1">
        <text>ATP + protein L-histidine = ADP + protein N-phospho-L-histidine.</text>
        <dbReference type="EC" id="2.7.13.3"/>
    </reaction>
</comment>
<keyword evidence="9" id="KW-0472">Membrane</keyword>
<evidence type="ECO:0000256" key="5">
    <source>
        <dbReference type="ARBA" id="ARBA00022679"/>
    </source>
</evidence>
<comment type="caution">
    <text evidence="12">The sequence shown here is derived from an EMBL/GenBank/DDBJ whole genome shotgun (WGS) entry which is preliminary data.</text>
</comment>
<dbReference type="PROSITE" id="PS50885">
    <property type="entry name" value="HAMP"/>
    <property type="match status" value="1"/>
</dbReference>
<dbReference type="SMART" id="SM00387">
    <property type="entry name" value="HATPase_c"/>
    <property type="match status" value="1"/>
</dbReference>
<keyword evidence="6" id="KW-0418">Kinase</keyword>
<keyword evidence="13" id="KW-1185">Reference proteome</keyword>
<keyword evidence="9" id="KW-0812">Transmembrane</keyword>
<evidence type="ECO:0000256" key="3">
    <source>
        <dbReference type="ARBA" id="ARBA00012438"/>
    </source>
</evidence>
<dbReference type="SUPFAM" id="SSF55874">
    <property type="entry name" value="ATPase domain of HSP90 chaperone/DNA topoisomerase II/histidine kinase"/>
    <property type="match status" value="1"/>
</dbReference>